<evidence type="ECO:0008006" key="4">
    <source>
        <dbReference type="Google" id="ProtNLM"/>
    </source>
</evidence>
<keyword evidence="3" id="KW-1185">Reference proteome</keyword>
<proteinExistence type="predicted"/>
<feature type="coiled-coil region" evidence="1">
    <location>
        <begin position="126"/>
        <end position="170"/>
    </location>
</feature>
<dbReference type="Proteomes" id="UP001357223">
    <property type="component" value="Chromosome"/>
</dbReference>
<evidence type="ECO:0000313" key="2">
    <source>
        <dbReference type="EMBL" id="WVX79419.1"/>
    </source>
</evidence>
<sequence>MSSLVRFSGGAQHPLQGALGGWLKTLGIHELEATEQMRFTKRDLDMVFLELLYAKKYKYISNEDQDLFFISCLYLKCLSMHFQKAKRLYLDQSKQDYYVEMKAKEARIIEQEAHLLRKQQEWQLTFKRQQGEIEGLQSELREAYAKIRKLEQQMENMEEHTREVHALRNYVHSKHLEETKTDHSLSFKTMIDFIQSKRVVLFGGPLNWRQKLKEHLPSVEFIDVNEKNRDISKIKRVDAVFINISVFAHSFYEKIMKELSNSDTSLFYLNGQSNIEKTVLEIYKSLIKE</sequence>
<evidence type="ECO:0000256" key="1">
    <source>
        <dbReference type="SAM" id="Coils"/>
    </source>
</evidence>
<organism evidence="2 3">
    <name type="scientific">Niallia oryzisoli</name>
    <dbReference type="NCBI Taxonomy" id="1737571"/>
    <lineage>
        <taxon>Bacteria</taxon>
        <taxon>Bacillati</taxon>
        <taxon>Bacillota</taxon>
        <taxon>Bacilli</taxon>
        <taxon>Bacillales</taxon>
        <taxon>Bacillaceae</taxon>
        <taxon>Niallia</taxon>
    </lineage>
</organism>
<dbReference type="EMBL" id="CP137640">
    <property type="protein sequence ID" value="WVX79419.1"/>
    <property type="molecule type" value="Genomic_DNA"/>
</dbReference>
<name>A0ABZ2C786_9BACI</name>
<protein>
    <recommendedName>
        <fullName evidence="4">DUF2325 domain-containing protein</fullName>
    </recommendedName>
</protein>
<reference evidence="2 3" key="1">
    <citation type="submission" date="2023-10" db="EMBL/GenBank/DDBJ databases">
        <title>Niallia locisalis sp.nov. isolated from a salt pond sample.</title>
        <authorList>
            <person name="Li X.-J."/>
            <person name="Dong L."/>
        </authorList>
    </citation>
    <scope>NUCLEOTIDE SEQUENCE [LARGE SCALE GENOMIC DNA]</scope>
    <source>
        <strain evidence="2 3">DSM 29761</strain>
    </source>
</reference>
<keyword evidence="1" id="KW-0175">Coiled coil</keyword>
<accession>A0ABZ2C786</accession>
<gene>
    <name evidence="2" type="ORF">R4Z09_19180</name>
</gene>
<evidence type="ECO:0000313" key="3">
    <source>
        <dbReference type="Proteomes" id="UP001357223"/>
    </source>
</evidence>
<dbReference type="RefSeq" id="WP_338448353.1">
    <property type="nucleotide sequence ID" value="NZ_CP137640.1"/>
</dbReference>